<reference evidence="2" key="1">
    <citation type="journal article" date="2015" name="Nature">
        <title>Complex archaea that bridge the gap between prokaryotes and eukaryotes.</title>
        <authorList>
            <person name="Spang A."/>
            <person name="Saw J.H."/>
            <person name="Jorgensen S.L."/>
            <person name="Zaremba-Niedzwiedzka K."/>
            <person name="Martijn J."/>
            <person name="Lind A.E."/>
            <person name="van Eijk R."/>
            <person name="Schleper C."/>
            <person name="Guy L."/>
            <person name="Ettema T.J."/>
        </authorList>
    </citation>
    <scope>NUCLEOTIDE SEQUENCE</scope>
</reference>
<gene>
    <name evidence="2" type="ORF">LCGC14_1742600</name>
</gene>
<sequence length="129" mass="14563">MSLLSNIQLETLQGMTPAEIKALPCVDVINKNGDYIATLVVPMTDFVKVQTEFLSVKSNAIWSGEFEDETPKPEPEPQPEWYELLREPNPSEFICSKCKALHRRSDTTKNGKHAKDYEWVAPSPPTEEA</sequence>
<dbReference type="EMBL" id="LAZR01015960">
    <property type="protein sequence ID" value="KKM06575.1"/>
    <property type="molecule type" value="Genomic_DNA"/>
</dbReference>
<dbReference type="AlphaFoldDB" id="A0A0F9H685"/>
<feature type="compositionally biased region" description="Basic and acidic residues" evidence="1">
    <location>
        <begin position="105"/>
        <end position="118"/>
    </location>
</feature>
<evidence type="ECO:0000313" key="2">
    <source>
        <dbReference type="EMBL" id="KKM06575.1"/>
    </source>
</evidence>
<feature type="region of interest" description="Disordered" evidence="1">
    <location>
        <begin position="105"/>
        <end position="129"/>
    </location>
</feature>
<protein>
    <submittedName>
        <fullName evidence="2">Uncharacterized protein</fullName>
    </submittedName>
</protein>
<proteinExistence type="predicted"/>
<accession>A0A0F9H685</accession>
<comment type="caution">
    <text evidence="2">The sequence shown here is derived from an EMBL/GenBank/DDBJ whole genome shotgun (WGS) entry which is preliminary data.</text>
</comment>
<evidence type="ECO:0000256" key="1">
    <source>
        <dbReference type="SAM" id="MobiDB-lite"/>
    </source>
</evidence>
<name>A0A0F9H685_9ZZZZ</name>
<organism evidence="2">
    <name type="scientific">marine sediment metagenome</name>
    <dbReference type="NCBI Taxonomy" id="412755"/>
    <lineage>
        <taxon>unclassified sequences</taxon>
        <taxon>metagenomes</taxon>
        <taxon>ecological metagenomes</taxon>
    </lineage>
</organism>